<dbReference type="PANTHER" id="PTHR16148">
    <property type="entry name" value="NF-KAPPA-B-REPRESSING FACTOR-RELATED"/>
    <property type="match status" value="1"/>
</dbReference>
<dbReference type="Proteomes" id="UP000015101">
    <property type="component" value="Unassembled WGS sequence"/>
</dbReference>
<reference evidence="3" key="3">
    <citation type="submission" date="2015-06" db="UniProtKB">
        <authorList>
            <consortium name="EnsemblMetazoa"/>
        </authorList>
    </citation>
    <scope>IDENTIFICATION</scope>
</reference>
<feature type="compositionally biased region" description="Low complexity" evidence="1">
    <location>
        <begin position="275"/>
        <end position="288"/>
    </location>
</feature>
<dbReference type="EnsemblMetazoa" id="HelroT192963">
    <property type="protein sequence ID" value="HelroP192963"/>
    <property type="gene ID" value="HelroG192963"/>
</dbReference>
<dbReference type="InParanoid" id="T1FUG6"/>
<dbReference type="KEGG" id="hro:HELRODRAFT_192963"/>
<dbReference type="HOGENOM" id="CLU_864033_0_0_1"/>
<dbReference type="EMBL" id="AMQM01005893">
    <property type="status" value="NOT_ANNOTATED_CDS"/>
    <property type="molecule type" value="Genomic_DNA"/>
</dbReference>
<feature type="compositionally biased region" description="Low complexity" evidence="1">
    <location>
        <begin position="305"/>
        <end position="316"/>
    </location>
</feature>
<proteinExistence type="predicted"/>
<feature type="region of interest" description="Disordered" evidence="1">
    <location>
        <begin position="40"/>
        <end position="108"/>
    </location>
</feature>
<organism evidence="3 4">
    <name type="scientific">Helobdella robusta</name>
    <name type="common">Californian leech</name>
    <dbReference type="NCBI Taxonomy" id="6412"/>
    <lineage>
        <taxon>Eukaryota</taxon>
        <taxon>Metazoa</taxon>
        <taxon>Spiralia</taxon>
        <taxon>Lophotrochozoa</taxon>
        <taxon>Annelida</taxon>
        <taxon>Clitellata</taxon>
        <taxon>Hirudinea</taxon>
        <taxon>Rhynchobdellida</taxon>
        <taxon>Glossiphoniidae</taxon>
        <taxon>Helobdella</taxon>
    </lineage>
</organism>
<dbReference type="CTD" id="20212462"/>
<evidence type="ECO:0000313" key="4">
    <source>
        <dbReference type="Proteomes" id="UP000015101"/>
    </source>
</evidence>
<dbReference type="AlphaFoldDB" id="T1FUG6"/>
<dbReference type="RefSeq" id="XP_009023452.1">
    <property type="nucleotide sequence ID" value="XM_009025204.1"/>
</dbReference>
<accession>T1FUG6</accession>
<evidence type="ECO:0000256" key="1">
    <source>
        <dbReference type="SAM" id="MobiDB-lite"/>
    </source>
</evidence>
<dbReference type="OrthoDB" id="6046730at2759"/>
<dbReference type="GO" id="GO:0005730">
    <property type="term" value="C:nucleolus"/>
    <property type="evidence" value="ECO:0000318"/>
    <property type="project" value="GO_Central"/>
</dbReference>
<reference evidence="4" key="1">
    <citation type="submission" date="2012-12" db="EMBL/GenBank/DDBJ databases">
        <authorList>
            <person name="Hellsten U."/>
            <person name="Grimwood J."/>
            <person name="Chapman J.A."/>
            <person name="Shapiro H."/>
            <person name="Aerts A."/>
            <person name="Otillar R.P."/>
            <person name="Terry A.Y."/>
            <person name="Boore J.L."/>
            <person name="Simakov O."/>
            <person name="Marletaz F."/>
            <person name="Cho S.-J."/>
            <person name="Edsinger-Gonzales E."/>
            <person name="Havlak P."/>
            <person name="Kuo D.-H."/>
            <person name="Larsson T."/>
            <person name="Lv J."/>
            <person name="Arendt D."/>
            <person name="Savage R."/>
            <person name="Osoegawa K."/>
            <person name="de Jong P."/>
            <person name="Lindberg D.R."/>
            <person name="Seaver E.C."/>
            <person name="Weisblat D.A."/>
            <person name="Putnam N.H."/>
            <person name="Grigoriev I.V."/>
            <person name="Rokhsar D.S."/>
        </authorList>
    </citation>
    <scope>NUCLEOTIDE SEQUENCE</scope>
</reference>
<sequence length="322" mass="35994">MNQKIKTIIPIIIIFTGLSLWKSGSRLRYITSTSIVAFDDNNNSNNHEINNNNDNNNNNSSKNNNYVNDKTANNLAEPHNTTTTTTTTTSPIPTTFTTKPRFEPPEKPDKPILILFTTFKDDPKSVHHRLAHKIVAKNWASFGLEYIKPVLFTNSSLAPKIYDPATAPKHDELPFDASLAEIALSHGWDILKIPEVNNHGTPYLKPMFKEIFQKYNATYYGFANGDLLFDDGFLRSLYFVKSYLQHPLNNNVLLVGRRTDVPLYSNNTVLPYQQPTTTTITTPTTTTTADSPGKFPLPLQNTTASNSSSSSSSSSSRVVTYQ</sequence>
<dbReference type="GeneID" id="20212462"/>
<evidence type="ECO:0000313" key="2">
    <source>
        <dbReference type="EMBL" id="ESN98507.1"/>
    </source>
</evidence>
<reference evidence="2 4" key="2">
    <citation type="journal article" date="2013" name="Nature">
        <title>Insights into bilaterian evolution from three spiralian genomes.</title>
        <authorList>
            <person name="Simakov O."/>
            <person name="Marletaz F."/>
            <person name="Cho S.J."/>
            <person name="Edsinger-Gonzales E."/>
            <person name="Havlak P."/>
            <person name="Hellsten U."/>
            <person name="Kuo D.H."/>
            <person name="Larsson T."/>
            <person name="Lv J."/>
            <person name="Arendt D."/>
            <person name="Savage R."/>
            <person name="Osoegawa K."/>
            <person name="de Jong P."/>
            <person name="Grimwood J."/>
            <person name="Chapman J.A."/>
            <person name="Shapiro H."/>
            <person name="Aerts A."/>
            <person name="Otillar R.P."/>
            <person name="Terry A.Y."/>
            <person name="Boore J.L."/>
            <person name="Grigoriev I.V."/>
            <person name="Lindberg D.R."/>
            <person name="Seaver E.C."/>
            <person name="Weisblat D.A."/>
            <person name="Putnam N.H."/>
            <person name="Rokhsar D.S."/>
        </authorList>
    </citation>
    <scope>NUCLEOTIDE SEQUENCE</scope>
</reference>
<dbReference type="EMBL" id="KB097144">
    <property type="protein sequence ID" value="ESN98507.1"/>
    <property type="molecule type" value="Genomic_DNA"/>
</dbReference>
<protein>
    <submittedName>
        <fullName evidence="2 3">Uncharacterized protein</fullName>
    </submittedName>
</protein>
<feature type="compositionally biased region" description="Low complexity" evidence="1">
    <location>
        <begin position="40"/>
        <end position="69"/>
    </location>
</feature>
<feature type="region of interest" description="Disordered" evidence="1">
    <location>
        <begin position="274"/>
        <end position="322"/>
    </location>
</feature>
<evidence type="ECO:0000313" key="3">
    <source>
        <dbReference type="EnsemblMetazoa" id="HelroP192963"/>
    </source>
</evidence>
<name>T1FUG6_HELRO</name>
<keyword evidence="4" id="KW-1185">Reference proteome</keyword>
<dbReference type="GO" id="GO:0005654">
    <property type="term" value="C:nucleoplasm"/>
    <property type="evidence" value="ECO:0000318"/>
    <property type="project" value="GO_Central"/>
</dbReference>
<feature type="compositionally biased region" description="Low complexity" evidence="1">
    <location>
        <begin position="81"/>
        <end position="98"/>
    </location>
</feature>
<gene>
    <name evidence="3" type="primary">20212462</name>
    <name evidence="2" type="ORF">HELRODRAFT_192963</name>
</gene>
<dbReference type="PANTHER" id="PTHR16148:SF14">
    <property type="entry name" value="MYND-TYPE DOMAIN-CONTAINING PROTEIN"/>
    <property type="match status" value="1"/>
</dbReference>